<comment type="caution">
    <text evidence="2">The sequence shown here is derived from an EMBL/GenBank/DDBJ whole genome shotgun (WGS) entry which is preliminary data.</text>
</comment>
<feature type="compositionally biased region" description="Basic residues" evidence="1">
    <location>
        <begin position="15"/>
        <end position="29"/>
    </location>
</feature>
<feature type="region of interest" description="Disordered" evidence="1">
    <location>
        <begin position="1"/>
        <end position="29"/>
    </location>
</feature>
<dbReference type="EMBL" id="REGN01007552">
    <property type="protein sequence ID" value="RNA05959.1"/>
    <property type="molecule type" value="Genomic_DNA"/>
</dbReference>
<reference evidence="2 3" key="1">
    <citation type="journal article" date="2018" name="Sci. Rep.">
        <title>Genomic signatures of local adaptation to the degree of environmental predictability in rotifers.</title>
        <authorList>
            <person name="Franch-Gras L."/>
            <person name="Hahn C."/>
            <person name="Garcia-Roger E.M."/>
            <person name="Carmona M.J."/>
            <person name="Serra M."/>
            <person name="Gomez A."/>
        </authorList>
    </citation>
    <scope>NUCLEOTIDE SEQUENCE [LARGE SCALE GENOMIC DNA]</scope>
    <source>
        <strain evidence="2">HYR1</strain>
    </source>
</reference>
<dbReference type="AlphaFoldDB" id="A0A3M7Q416"/>
<accession>A0A3M7Q416</accession>
<evidence type="ECO:0000313" key="2">
    <source>
        <dbReference type="EMBL" id="RNA05959.1"/>
    </source>
</evidence>
<protein>
    <submittedName>
        <fullName evidence="2">Uncharacterized protein</fullName>
    </submittedName>
</protein>
<gene>
    <name evidence="2" type="ORF">BpHYR1_028836</name>
</gene>
<evidence type="ECO:0000313" key="3">
    <source>
        <dbReference type="Proteomes" id="UP000276133"/>
    </source>
</evidence>
<organism evidence="2 3">
    <name type="scientific">Brachionus plicatilis</name>
    <name type="common">Marine rotifer</name>
    <name type="synonym">Brachionus muelleri</name>
    <dbReference type="NCBI Taxonomy" id="10195"/>
    <lineage>
        <taxon>Eukaryota</taxon>
        <taxon>Metazoa</taxon>
        <taxon>Spiralia</taxon>
        <taxon>Gnathifera</taxon>
        <taxon>Rotifera</taxon>
        <taxon>Eurotatoria</taxon>
        <taxon>Monogononta</taxon>
        <taxon>Pseudotrocha</taxon>
        <taxon>Ploima</taxon>
        <taxon>Brachionidae</taxon>
        <taxon>Brachionus</taxon>
    </lineage>
</organism>
<proteinExistence type="predicted"/>
<name>A0A3M7Q416_BRAPC</name>
<keyword evidence="3" id="KW-1185">Reference proteome</keyword>
<evidence type="ECO:0000256" key="1">
    <source>
        <dbReference type="SAM" id="MobiDB-lite"/>
    </source>
</evidence>
<dbReference type="Proteomes" id="UP000276133">
    <property type="component" value="Unassembled WGS sequence"/>
</dbReference>
<sequence>MASISSNVSDDVRQARRHLKSKKHHQKIHIQRLNAQEMKEFIYSNDQLKDKASRPSLDHNKLNHIFLDSQKRKSDDLDYPKKII</sequence>